<dbReference type="AlphaFoldDB" id="A0A8H4BIK8"/>
<name>A0A8H4BIK8_MUCCL</name>
<gene>
    <name evidence="2" type="ORF">FB192DRAFT_1379502</name>
</gene>
<evidence type="ECO:0000313" key="3">
    <source>
        <dbReference type="Proteomes" id="UP000469890"/>
    </source>
</evidence>
<sequence length="200" mass="22670">MSVLNVCTTEMDRYRHHQHQRISSLYHRFYPMSNDDLSSYTASSKNSSFEVIFSRLLDALIFTSAIAITAYSYLTGTLLDQPVSYVEAPPKPILKKMATRQIEDSKRRRTQEWAEQQILTQPIALAGAVAPSSSSKSSKKKRSQSTSHIKVQPLDLDMKRDKKRTHSLPAKPVEREDEIISQIQSLIQLGQDALSSPVNY</sequence>
<feature type="region of interest" description="Disordered" evidence="1">
    <location>
        <begin position="127"/>
        <end position="176"/>
    </location>
</feature>
<comment type="caution">
    <text evidence="2">The sequence shown here is derived from an EMBL/GenBank/DDBJ whole genome shotgun (WGS) entry which is preliminary data.</text>
</comment>
<dbReference type="Proteomes" id="UP000469890">
    <property type="component" value="Unassembled WGS sequence"/>
</dbReference>
<reference evidence="2 3" key="1">
    <citation type="submission" date="2019-09" db="EMBL/GenBank/DDBJ databases">
        <authorList>
            <consortium name="DOE Joint Genome Institute"/>
            <person name="Mondo S.J."/>
            <person name="Navarro-Mendoza M.I."/>
            <person name="Perez-Arques C."/>
            <person name="Panchal S."/>
            <person name="Nicolas F.E."/>
            <person name="Ganguly P."/>
            <person name="Pangilinan J."/>
            <person name="Grigoriev I."/>
            <person name="Heitman J."/>
            <person name="Sanya K."/>
            <person name="Garre V."/>
        </authorList>
    </citation>
    <scope>NUCLEOTIDE SEQUENCE [LARGE SCALE GENOMIC DNA]</scope>
    <source>
        <strain evidence="2 3">MU402</strain>
    </source>
</reference>
<evidence type="ECO:0000313" key="2">
    <source>
        <dbReference type="EMBL" id="KAF1802716.1"/>
    </source>
</evidence>
<proteinExistence type="predicted"/>
<evidence type="ECO:0000256" key="1">
    <source>
        <dbReference type="SAM" id="MobiDB-lite"/>
    </source>
</evidence>
<accession>A0A8H4BIK8</accession>
<dbReference type="EMBL" id="JAAECE010000004">
    <property type="protein sequence ID" value="KAF1802716.1"/>
    <property type="molecule type" value="Genomic_DNA"/>
</dbReference>
<protein>
    <submittedName>
        <fullName evidence="2">Uncharacterized protein</fullName>
    </submittedName>
</protein>
<organism evidence="2 3">
    <name type="scientific">Mucor circinelloides f. lusitanicus</name>
    <name type="common">Mucor racemosus var. lusitanicus</name>
    <dbReference type="NCBI Taxonomy" id="29924"/>
    <lineage>
        <taxon>Eukaryota</taxon>
        <taxon>Fungi</taxon>
        <taxon>Fungi incertae sedis</taxon>
        <taxon>Mucoromycota</taxon>
        <taxon>Mucoromycotina</taxon>
        <taxon>Mucoromycetes</taxon>
        <taxon>Mucorales</taxon>
        <taxon>Mucorineae</taxon>
        <taxon>Mucoraceae</taxon>
        <taxon>Mucor</taxon>
    </lineage>
</organism>